<keyword evidence="3 5" id="KW-0863">Zinc-finger</keyword>
<comment type="caution">
    <text evidence="8">The sequence shown here is derived from an EMBL/GenBank/DDBJ whole genome shotgun (WGS) entry which is preliminary data.</text>
</comment>
<dbReference type="GO" id="GO:0032502">
    <property type="term" value="P:developmental process"/>
    <property type="evidence" value="ECO:0007669"/>
    <property type="project" value="UniProtKB-ARBA"/>
</dbReference>
<feature type="compositionally biased region" description="Polar residues" evidence="6">
    <location>
        <begin position="107"/>
        <end position="129"/>
    </location>
</feature>
<dbReference type="GO" id="GO:0005634">
    <property type="term" value="C:nucleus"/>
    <property type="evidence" value="ECO:0007669"/>
    <property type="project" value="TreeGrafter"/>
</dbReference>
<dbReference type="EMBL" id="MPUK01000002">
    <property type="protein sequence ID" value="ONH68953.1"/>
    <property type="molecule type" value="Genomic_DNA"/>
</dbReference>
<feature type="compositionally biased region" description="Low complexity" evidence="6">
    <location>
        <begin position="313"/>
        <end position="332"/>
    </location>
</feature>
<evidence type="ECO:0000313" key="8">
    <source>
        <dbReference type="EMBL" id="ONH68953.1"/>
    </source>
</evidence>
<keyword evidence="4" id="KW-0862">Zinc</keyword>
<name>A0A1V2LAU8_CYBFA</name>
<keyword evidence="2" id="KW-0677">Repeat</keyword>
<dbReference type="STRING" id="36022.A0A1V2LAU8"/>
<feature type="region of interest" description="Disordered" evidence="6">
    <location>
        <begin position="263"/>
        <end position="356"/>
    </location>
</feature>
<dbReference type="PANTHER" id="PTHR16515:SF58">
    <property type="entry name" value="ZINC FINGER PROTEIN 22"/>
    <property type="match status" value="1"/>
</dbReference>
<feature type="compositionally biased region" description="Basic residues" evidence="6">
    <location>
        <begin position="335"/>
        <end position="344"/>
    </location>
</feature>
<dbReference type="Gene3D" id="3.30.160.60">
    <property type="entry name" value="Classic Zinc Finger"/>
    <property type="match status" value="2"/>
</dbReference>
<dbReference type="OMA" id="DIIATWI"/>
<feature type="compositionally biased region" description="Polar residues" evidence="6">
    <location>
        <begin position="263"/>
        <end position="273"/>
    </location>
</feature>
<dbReference type="GO" id="GO:0008270">
    <property type="term" value="F:zinc ion binding"/>
    <property type="evidence" value="ECO:0007669"/>
    <property type="project" value="UniProtKB-KW"/>
</dbReference>
<dbReference type="PANTHER" id="PTHR16515">
    <property type="entry name" value="PR DOMAIN ZINC FINGER PROTEIN"/>
    <property type="match status" value="1"/>
</dbReference>
<evidence type="ECO:0000256" key="2">
    <source>
        <dbReference type="ARBA" id="ARBA00022737"/>
    </source>
</evidence>
<dbReference type="SUPFAM" id="SSF57667">
    <property type="entry name" value="beta-beta-alpha zinc fingers"/>
    <property type="match status" value="1"/>
</dbReference>
<protein>
    <submittedName>
        <fullName evidence="8">Zinc finger protein MSN4</fullName>
    </submittedName>
</protein>
<keyword evidence="9" id="KW-1185">Reference proteome</keyword>
<feature type="domain" description="C2H2-type" evidence="7">
    <location>
        <begin position="388"/>
        <end position="412"/>
    </location>
</feature>
<dbReference type="FunFam" id="3.30.160.60:FF:000052">
    <property type="entry name" value="zinc finger protein 546 isoform X1"/>
    <property type="match status" value="1"/>
</dbReference>
<dbReference type="InterPro" id="IPR050331">
    <property type="entry name" value="Zinc_finger"/>
</dbReference>
<gene>
    <name evidence="8" type="ORF">BON22_1385</name>
</gene>
<dbReference type="InterPro" id="IPR013087">
    <property type="entry name" value="Znf_C2H2_type"/>
</dbReference>
<sequence length="412" mass="45973">MSNIDYTHLMDSFLDLPPHDEEVDLSIDPLAAARLPGSSWPSTQKTNQTQGQIYTDPSMDMSLGPSFSILSLDDLELFGTKMHAMNHPLPPIKEAATPPMSFKMEHSTISPGLLSTGSSLDGNITSDADGTSDEYSDAQSLHSASDDFEESDYHHTDTRAQPHDHSNGVDWYMKSEINDIIATWIEENQEIKKRSFAEHKAKAVARTIEVHPDVDEAHSIEANSAIGHEAETEVEFETKAKVESQTEACDVQITADHEYAATLNSQRPSTPTGSRHRSTPSSPLRRAGLGSRRKSESSVQHTAKVAAPRTSRRSSSLSSTTSTPTFIITKPTRSPVKRKTKSRSRTSQITPTIDEGKPFKCDECSNSFKRQEHLKRHQRSVHTNYRPFECKYCEKTFSRSDNLAQHHKTHEK</sequence>
<dbReference type="AlphaFoldDB" id="A0A1V2LAU8"/>
<dbReference type="FunFam" id="3.30.160.60:FF:000202">
    <property type="entry name" value="Zinc finger protein 574"/>
    <property type="match status" value="1"/>
</dbReference>
<dbReference type="Proteomes" id="UP000189513">
    <property type="component" value="Unassembled WGS sequence"/>
</dbReference>
<dbReference type="PROSITE" id="PS00028">
    <property type="entry name" value="ZINC_FINGER_C2H2_1"/>
    <property type="match status" value="2"/>
</dbReference>
<dbReference type="VEuPathDB" id="FungiDB:BON22_1385"/>
<feature type="region of interest" description="Disordered" evidence="6">
    <location>
        <begin position="106"/>
        <end position="167"/>
    </location>
</feature>
<dbReference type="Pfam" id="PF00096">
    <property type="entry name" value="zf-C2H2"/>
    <property type="match status" value="2"/>
</dbReference>
<feature type="domain" description="C2H2-type" evidence="7">
    <location>
        <begin position="359"/>
        <end position="387"/>
    </location>
</feature>
<dbReference type="GO" id="GO:0010468">
    <property type="term" value="P:regulation of gene expression"/>
    <property type="evidence" value="ECO:0007669"/>
    <property type="project" value="TreeGrafter"/>
</dbReference>
<dbReference type="InterPro" id="IPR036236">
    <property type="entry name" value="Znf_C2H2_sf"/>
</dbReference>
<reference evidence="9" key="1">
    <citation type="journal article" date="2017" name="Genome Announc.">
        <title>Genome sequences of Cyberlindnera fabianii 65, Pichia kudriavzevii 129, and Saccharomyces cerevisiae 131 isolated from fermented masau fruits in Zimbabwe.</title>
        <authorList>
            <person name="van Rijswijck I.M.H."/>
            <person name="Derks M.F.L."/>
            <person name="Abee T."/>
            <person name="de Ridder D."/>
            <person name="Smid E.J."/>
        </authorList>
    </citation>
    <scope>NUCLEOTIDE SEQUENCE [LARGE SCALE GENOMIC DNA]</scope>
    <source>
        <strain evidence="9">65</strain>
    </source>
</reference>
<organism evidence="8 9">
    <name type="scientific">Cyberlindnera fabianii</name>
    <name type="common">Yeast</name>
    <name type="synonym">Hansenula fabianii</name>
    <dbReference type="NCBI Taxonomy" id="36022"/>
    <lineage>
        <taxon>Eukaryota</taxon>
        <taxon>Fungi</taxon>
        <taxon>Dikarya</taxon>
        <taxon>Ascomycota</taxon>
        <taxon>Saccharomycotina</taxon>
        <taxon>Saccharomycetes</taxon>
        <taxon>Phaffomycetales</taxon>
        <taxon>Phaffomycetaceae</taxon>
        <taxon>Cyberlindnera</taxon>
    </lineage>
</organism>
<evidence type="ECO:0000259" key="7">
    <source>
        <dbReference type="PROSITE" id="PS50157"/>
    </source>
</evidence>
<accession>A0A1V2LAU8</accession>
<evidence type="ECO:0000256" key="4">
    <source>
        <dbReference type="ARBA" id="ARBA00022833"/>
    </source>
</evidence>
<evidence type="ECO:0000256" key="6">
    <source>
        <dbReference type="SAM" id="MobiDB-lite"/>
    </source>
</evidence>
<proteinExistence type="predicted"/>
<evidence type="ECO:0000256" key="3">
    <source>
        <dbReference type="ARBA" id="ARBA00022771"/>
    </source>
</evidence>
<evidence type="ECO:0000256" key="1">
    <source>
        <dbReference type="ARBA" id="ARBA00022723"/>
    </source>
</evidence>
<dbReference type="SMART" id="SM00355">
    <property type="entry name" value="ZnF_C2H2"/>
    <property type="match status" value="2"/>
</dbReference>
<keyword evidence="1" id="KW-0479">Metal-binding</keyword>
<evidence type="ECO:0000256" key="5">
    <source>
        <dbReference type="PROSITE-ProRule" id="PRU00042"/>
    </source>
</evidence>
<evidence type="ECO:0000313" key="9">
    <source>
        <dbReference type="Proteomes" id="UP000189513"/>
    </source>
</evidence>
<dbReference type="PROSITE" id="PS50157">
    <property type="entry name" value="ZINC_FINGER_C2H2_2"/>
    <property type="match status" value="2"/>
</dbReference>
<feature type="compositionally biased region" description="Basic and acidic residues" evidence="6">
    <location>
        <begin position="151"/>
        <end position="167"/>
    </location>
</feature>